<evidence type="ECO:0000256" key="5">
    <source>
        <dbReference type="HAMAP-Rule" id="MF_00358"/>
    </source>
</evidence>
<evidence type="ECO:0000313" key="8">
    <source>
        <dbReference type="Proteomes" id="UP000177682"/>
    </source>
</evidence>
<evidence type="ECO:0000256" key="1">
    <source>
        <dbReference type="ARBA" id="ARBA00006640"/>
    </source>
</evidence>
<dbReference type="GO" id="GO:0006412">
    <property type="term" value="P:translation"/>
    <property type="evidence" value="ECO:0007669"/>
    <property type="project" value="UniProtKB-UniRule"/>
</dbReference>
<dbReference type="Proteomes" id="UP000177682">
    <property type="component" value="Unassembled WGS sequence"/>
</dbReference>
<dbReference type="Gene3D" id="1.20.5.1150">
    <property type="entry name" value="Ribosomal protein S8"/>
    <property type="match status" value="1"/>
</dbReference>
<dbReference type="GO" id="GO:0005840">
    <property type="term" value="C:ribosome"/>
    <property type="evidence" value="ECO:0007669"/>
    <property type="project" value="UniProtKB-KW"/>
</dbReference>
<name>A0A1F5PL64_9BACT</name>
<accession>A0A1F5PL64</accession>
<comment type="similarity">
    <text evidence="1 5">Belongs to the bacterial ribosomal protein bS21 family.</text>
</comment>
<dbReference type="NCBIfam" id="TIGR00030">
    <property type="entry name" value="S21p"/>
    <property type="match status" value="1"/>
</dbReference>
<evidence type="ECO:0000256" key="4">
    <source>
        <dbReference type="ARBA" id="ARBA00035135"/>
    </source>
</evidence>
<dbReference type="InterPro" id="IPR001911">
    <property type="entry name" value="Ribosomal_bS21"/>
</dbReference>
<sequence length="79" mass="9573">MVVVKKKDGESFEGLLRRFNRKIQQSGVLIRARRIRFFEPAKSRNLLREAAQRRSENREKREELKKQGKFVPTRSFKRR</sequence>
<dbReference type="EMBL" id="MFEY01000007">
    <property type="protein sequence ID" value="OGE90412.1"/>
    <property type="molecule type" value="Genomic_DNA"/>
</dbReference>
<evidence type="ECO:0000256" key="2">
    <source>
        <dbReference type="ARBA" id="ARBA00022980"/>
    </source>
</evidence>
<dbReference type="GO" id="GO:0003735">
    <property type="term" value="F:structural constituent of ribosome"/>
    <property type="evidence" value="ECO:0007669"/>
    <property type="project" value="InterPro"/>
</dbReference>
<dbReference type="Pfam" id="PF01165">
    <property type="entry name" value="Ribosomal_S21"/>
    <property type="match status" value="1"/>
</dbReference>
<feature type="region of interest" description="Disordered" evidence="6">
    <location>
        <begin position="49"/>
        <end position="79"/>
    </location>
</feature>
<dbReference type="AlphaFoldDB" id="A0A1F5PL64"/>
<protein>
    <recommendedName>
        <fullName evidence="4 5">Small ribosomal subunit protein bS21</fullName>
    </recommendedName>
</protein>
<comment type="caution">
    <text evidence="7">The sequence shown here is derived from an EMBL/GenBank/DDBJ whole genome shotgun (WGS) entry which is preliminary data.</text>
</comment>
<organism evidence="7 8">
    <name type="scientific">Candidatus Doudnabacteria bacterium RIFCSPHIGHO2_12_FULL_48_16</name>
    <dbReference type="NCBI Taxonomy" id="1817838"/>
    <lineage>
        <taxon>Bacteria</taxon>
        <taxon>Candidatus Doudnaibacteriota</taxon>
    </lineage>
</organism>
<keyword evidence="3 5" id="KW-0687">Ribonucleoprotein</keyword>
<keyword evidence="2 5" id="KW-0689">Ribosomal protein</keyword>
<evidence type="ECO:0000256" key="6">
    <source>
        <dbReference type="SAM" id="MobiDB-lite"/>
    </source>
</evidence>
<proteinExistence type="inferred from homology"/>
<evidence type="ECO:0000313" key="7">
    <source>
        <dbReference type="EMBL" id="OGE90412.1"/>
    </source>
</evidence>
<dbReference type="HAMAP" id="MF_00358">
    <property type="entry name" value="Ribosomal_bS21"/>
    <property type="match status" value="1"/>
</dbReference>
<dbReference type="InterPro" id="IPR038380">
    <property type="entry name" value="Ribosomal_bS21_sf"/>
</dbReference>
<feature type="compositionally biased region" description="Basic and acidic residues" evidence="6">
    <location>
        <begin position="49"/>
        <end position="66"/>
    </location>
</feature>
<dbReference type="GO" id="GO:1990904">
    <property type="term" value="C:ribonucleoprotein complex"/>
    <property type="evidence" value="ECO:0007669"/>
    <property type="project" value="UniProtKB-KW"/>
</dbReference>
<reference evidence="7 8" key="1">
    <citation type="journal article" date="2016" name="Nat. Commun.">
        <title>Thousands of microbial genomes shed light on interconnected biogeochemical processes in an aquifer system.</title>
        <authorList>
            <person name="Anantharaman K."/>
            <person name="Brown C.T."/>
            <person name="Hug L.A."/>
            <person name="Sharon I."/>
            <person name="Castelle C.J."/>
            <person name="Probst A.J."/>
            <person name="Thomas B.C."/>
            <person name="Singh A."/>
            <person name="Wilkins M.J."/>
            <person name="Karaoz U."/>
            <person name="Brodie E.L."/>
            <person name="Williams K.H."/>
            <person name="Hubbard S.S."/>
            <person name="Banfield J.F."/>
        </authorList>
    </citation>
    <scope>NUCLEOTIDE SEQUENCE [LARGE SCALE GENOMIC DNA]</scope>
</reference>
<evidence type="ECO:0000256" key="3">
    <source>
        <dbReference type="ARBA" id="ARBA00023274"/>
    </source>
</evidence>
<gene>
    <name evidence="5" type="primary">rpsU</name>
    <name evidence="7" type="ORF">A3E29_03805</name>
</gene>